<dbReference type="EMBL" id="PDLM01000007">
    <property type="protein sequence ID" value="RDW72949.1"/>
    <property type="molecule type" value="Genomic_DNA"/>
</dbReference>
<evidence type="ECO:0000313" key="3">
    <source>
        <dbReference type="Proteomes" id="UP000256645"/>
    </source>
</evidence>
<feature type="compositionally biased region" description="Basic and acidic residues" evidence="1">
    <location>
        <begin position="19"/>
        <end position="36"/>
    </location>
</feature>
<reference evidence="2 3" key="1">
    <citation type="journal article" date="2018" name="IMA Fungus">
        <title>IMA Genome-F 9: Draft genome sequence of Annulohypoxylon stygium, Aspergillus mulundensis, Berkeleyomyces basicola (syn. Thielaviopsis basicola), Ceratocystis smalleyi, two Cercospora beticola strains, Coleophoma cylindrospora, Fusarium fracticaudum, Phialophora cf. hyalina, and Morchella septimelata.</title>
        <authorList>
            <person name="Wingfield B.D."/>
            <person name="Bills G.F."/>
            <person name="Dong Y."/>
            <person name="Huang W."/>
            <person name="Nel W.J."/>
            <person name="Swalarsk-Parry B.S."/>
            <person name="Vaghefi N."/>
            <person name="Wilken P.M."/>
            <person name="An Z."/>
            <person name="de Beer Z.W."/>
            <person name="De Vos L."/>
            <person name="Chen L."/>
            <person name="Duong T.A."/>
            <person name="Gao Y."/>
            <person name="Hammerbacher A."/>
            <person name="Kikkert J.R."/>
            <person name="Li Y."/>
            <person name="Li H."/>
            <person name="Li K."/>
            <person name="Li Q."/>
            <person name="Liu X."/>
            <person name="Ma X."/>
            <person name="Naidoo K."/>
            <person name="Pethybridge S.J."/>
            <person name="Sun J."/>
            <person name="Steenkamp E.T."/>
            <person name="van der Nest M.A."/>
            <person name="van Wyk S."/>
            <person name="Wingfield M.J."/>
            <person name="Xiong C."/>
            <person name="Yue Q."/>
            <person name="Zhang X."/>
        </authorList>
    </citation>
    <scope>NUCLEOTIDE SEQUENCE [LARGE SCALE GENOMIC DNA]</scope>
    <source>
        <strain evidence="2 3">BP6252</strain>
    </source>
</reference>
<proteinExistence type="predicted"/>
<evidence type="ECO:0000313" key="2">
    <source>
        <dbReference type="EMBL" id="RDW72949.1"/>
    </source>
</evidence>
<dbReference type="Proteomes" id="UP000256645">
    <property type="component" value="Unassembled WGS sequence"/>
</dbReference>
<name>A0A3D8RFX2_9HELO</name>
<evidence type="ECO:0000256" key="1">
    <source>
        <dbReference type="SAM" id="MobiDB-lite"/>
    </source>
</evidence>
<feature type="region of interest" description="Disordered" evidence="1">
    <location>
        <begin position="1"/>
        <end position="46"/>
    </location>
</feature>
<organism evidence="2 3">
    <name type="scientific">Coleophoma cylindrospora</name>
    <dbReference type="NCBI Taxonomy" id="1849047"/>
    <lineage>
        <taxon>Eukaryota</taxon>
        <taxon>Fungi</taxon>
        <taxon>Dikarya</taxon>
        <taxon>Ascomycota</taxon>
        <taxon>Pezizomycotina</taxon>
        <taxon>Leotiomycetes</taxon>
        <taxon>Helotiales</taxon>
        <taxon>Dermateaceae</taxon>
        <taxon>Coleophoma</taxon>
    </lineage>
</organism>
<gene>
    <name evidence="2" type="ORF">BP6252_06856</name>
</gene>
<dbReference type="AlphaFoldDB" id="A0A3D8RFX2"/>
<accession>A0A3D8RFX2</accession>
<protein>
    <submittedName>
        <fullName evidence="2">Uncharacterized protein</fullName>
    </submittedName>
</protein>
<comment type="caution">
    <text evidence="2">The sequence shown here is derived from an EMBL/GenBank/DDBJ whole genome shotgun (WGS) entry which is preliminary data.</text>
</comment>
<keyword evidence="3" id="KW-1185">Reference proteome</keyword>
<sequence>MSRQGRAGQGRANPKKKQKESGERGQGDRYSRERAQRASGRIKAVVPMTATATAPAKEAWHVTPGFKGAAIAGGY</sequence>